<feature type="compositionally biased region" description="Basic and acidic residues" evidence="2">
    <location>
        <begin position="804"/>
        <end position="834"/>
    </location>
</feature>
<dbReference type="Pfam" id="PF08448">
    <property type="entry name" value="PAS_4"/>
    <property type="match status" value="1"/>
</dbReference>
<dbReference type="SMART" id="SM00065">
    <property type="entry name" value="GAF"/>
    <property type="match status" value="1"/>
</dbReference>
<dbReference type="Pfam" id="PF07228">
    <property type="entry name" value="SpoIIE"/>
    <property type="match status" value="1"/>
</dbReference>
<dbReference type="EMBL" id="AP035881">
    <property type="protein sequence ID" value="BFP47974.1"/>
    <property type="molecule type" value="Genomic_DNA"/>
</dbReference>
<proteinExistence type="predicted"/>
<feature type="region of interest" description="Disordered" evidence="2">
    <location>
        <begin position="699"/>
        <end position="834"/>
    </location>
</feature>
<feature type="domain" description="PAS" evidence="3">
    <location>
        <begin position="1"/>
        <end position="52"/>
    </location>
</feature>
<accession>A0AB33JXJ5</accession>
<evidence type="ECO:0000256" key="2">
    <source>
        <dbReference type="SAM" id="MobiDB-lite"/>
    </source>
</evidence>
<organism evidence="4">
    <name type="scientific">Kitasatospora sp. CMC57</name>
    <dbReference type="NCBI Taxonomy" id="3231513"/>
    <lineage>
        <taxon>Bacteria</taxon>
        <taxon>Bacillati</taxon>
        <taxon>Actinomycetota</taxon>
        <taxon>Actinomycetes</taxon>
        <taxon>Kitasatosporales</taxon>
        <taxon>Streptomycetaceae</taxon>
        <taxon>Kitasatospora</taxon>
    </lineage>
</organism>
<dbReference type="InterPro" id="IPR003018">
    <property type="entry name" value="GAF"/>
</dbReference>
<dbReference type="Pfam" id="PF00989">
    <property type="entry name" value="PAS"/>
    <property type="match status" value="1"/>
</dbReference>
<feature type="compositionally biased region" description="Basic and acidic residues" evidence="2">
    <location>
        <begin position="732"/>
        <end position="742"/>
    </location>
</feature>
<dbReference type="Gene3D" id="3.30.450.20">
    <property type="entry name" value="PAS domain"/>
    <property type="match status" value="2"/>
</dbReference>
<dbReference type="InterPro" id="IPR035965">
    <property type="entry name" value="PAS-like_dom_sf"/>
</dbReference>
<keyword evidence="1" id="KW-0378">Hydrolase</keyword>
<dbReference type="InterPro" id="IPR000014">
    <property type="entry name" value="PAS"/>
</dbReference>
<protein>
    <submittedName>
        <fullName evidence="4">SpoIIE family protein phosphatase</fullName>
    </submittedName>
</protein>
<reference evidence="4" key="1">
    <citation type="submission" date="2024-07" db="EMBL/GenBank/DDBJ databases">
        <title>Complete genome sequences of cellulolytic bacteria, Kitasatospora sp. CMC57 and Streptomyces sp. CMC78, isolated from Japanese agricultural soil.</title>
        <authorList>
            <person name="Hashimoto T."/>
            <person name="Ito M."/>
            <person name="Iwamoto M."/>
            <person name="Fukahori D."/>
            <person name="Shoda T."/>
            <person name="Sakoda M."/>
            <person name="Morohoshi T."/>
            <person name="Mitsuboshi M."/>
            <person name="Nishizawa T."/>
        </authorList>
    </citation>
    <scope>NUCLEOTIDE SEQUENCE</scope>
    <source>
        <strain evidence="4">CMC57</strain>
    </source>
</reference>
<dbReference type="InterPro" id="IPR001932">
    <property type="entry name" value="PPM-type_phosphatase-like_dom"/>
</dbReference>
<evidence type="ECO:0000256" key="1">
    <source>
        <dbReference type="ARBA" id="ARBA00022801"/>
    </source>
</evidence>
<feature type="compositionally biased region" description="Basic and acidic residues" evidence="2">
    <location>
        <begin position="759"/>
        <end position="768"/>
    </location>
</feature>
<dbReference type="InterPro" id="IPR013656">
    <property type="entry name" value="PAS_4"/>
</dbReference>
<dbReference type="SUPFAM" id="SSF55785">
    <property type="entry name" value="PYP-like sensor domain (PAS domain)"/>
    <property type="match status" value="2"/>
</dbReference>
<dbReference type="InterPro" id="IPR029016">
    <property type="entry name" value="GAF-like_dom_sf"/>
</dbReference>
<dbReference type="InterPro" id="IPR052016">
    <property type="entry name" value="Bact_Sigma-Reg"/>
</dbReference>
<evidence type="ECO:0000313" key="4">
    <source>
        <dbReference type="EMBL" id="BFP47974.1"/>
    </source>
</evidence>
<dbReference type="GO" id="GO:0006355">
    <property type="term" value="P:regulation of DNA-templated transcription"/>
    <property type="evidence" value="ECO:0007669"/>
    <property type="project" value="InterPro"/>
</dbReference>
<evidence type="ECO:0000259" key="3">
    <source>
        <dbReference type="PROSITE" id="PS50112"/>
    </source>
</evidence>
<dbReference type="PANTHER" id="PTHR43156">
    <property type="entry name" value="STAGE II SPORULATION PROTEIN E-RELATED"/>
    <property type="match status" value="1"/>
</dbReference>
<dbReference type="InterPro" id="IPR036457">
    <property type="entry name" value="PPM-type-like_dom_sf"/>
</dbReference>
<dbReference type="SUPFAM" id="SSF55781">
    <property type="entry name" value="GAF domain-like"/>
    <property type="match status" value="1"/>
</dbReference>
<feature type="compositionally biased region" description="Basic residues" evidence="2">
    <location>
        <begin position="699"/>
        <end position="712"/>
    </location>
</feature>
<name>A0AB33JXJ5_9ACTN</name>
<dbReference type="FunFam" id="3.60.40.10:FF:000031">
    <property type="entry name" value="PAS sensor protein"/>
    <property type="match status" value="1"/>
</dbReference>
<dbReference type="AlphaFoldDB" id="A0AB33JXJ5"/>
<dbReference type="SUPFAM" id="SSF81606">
    <property type="entry name" value="PP2C-like"/>
    <property type="match status" value="1"/>
</dbReference>
<sequence>MEMADNQDAPIAVVPTDPDGVVTGWGEAGKLLLGWTAEEAVGRPLTDLFVDPPPGFPGSGDTGPAALRTLRHRDGSTVDAVVAAQLLHGPDGRPLGRAVTVQRWGCRPVIADRAFEQCPFALGVYDTELRFLWVNGAACAVMAHSEAQVLGEKYRELFPELDDTAYTNKLSEVARTGEPARLITVFRPLGSNYANAWATSMWPVRDAEGTVRAVANWGFDMSAEYWARQRLLILNEAGSGIGGTLDVVSTARELARTAQPGFADHVTVDLFDEVLRGDEPPLSAAFTVSGTITLSRAADHGTAERSVADQGVAERSVKVGPDQLPGPTTSVRYAPGSVAARCMAAGRSTVQLAAEPSQRGEWGFGPGLSADPALWPPGNPVIDESMAADGLTGRITVPLRARGALLGVVAFARTDRPESFTADDLILAEELTAKAAAAIDNARRFTREHTTALTLQRSLLPQRLPSQEAIEVASGYLPAGASAGVGGDWFDVIPLSGARVALVVGDVVGHGLHASASMGRLRTAVRTLADVDLPPDELLTHPDDLVIHFPSDLQPEVRFESSGESGATCLYAVYDPVSCRCSLASAGHPLPLVISPDRTLTPVPARPGPLLGVGGLPFEATEIELPEGSLLALYTDGLVESRERDMDEGTAELLSVLNRPAASLDALCDAAMEALLPGHRTDDAALLLARTHARAGLRARRRLGHRARRRTGGVRQDGRRRPARRLGAGGDGVHHRVGDQRAGHQRHQVRRAADQAATDPRHVADLRGLRRQRHHPAPAPGACLRRGRAGPDAGRPTHPGLGDPAHHQRQDDLVRTDRRPAVTPPRRDPDLTRP</sequence>
<gene>
    <name evidence="4" type="ORF">KCMC57_43420</name>
</gene>
<dbReference type="GO" id="GO:0016791">
    <property type="term" value="F:phosphatase activity"/>
    <property type="evidence" value="ECO:0007669"/>
    <property type="project" value="TreeGrafter"/>
</dbReference>
<dbReference type="SMART" id="SM00331">
    <property type="entry name" value="PP2C_SIG"/>
    <property type="match status" value="1"/>
</dbReference>
<dbReference type="InterPro" id="IPR013767">
    <property type="entry name" value="PAS_fold"/>
</dbReference>
<dbReference type="Pfam" id="PF13492">
    <property type="entry name" value="GAF_3"/>
    <property type="match status" value="1"/>
</dbReference>
<dbReference type="Gene3D" id="3.30.450.40">
    <property type="match status" value="1"/>
</dbReference>
<dbReference type="PANTHER" id="PTHR43156:SF2">
    <property type="entry name" value="STAGE II SPORULATION PROTEIN E"/>
    <property type="match status" value="1"/>
</dbReference>
<dbReference type="PROSITE" id="PS50112">
    <property type="entry name" value="PAS"/>
    <property type="match status" value="1"/>
</dbReference>
<dbReference type="Gene3D" id="3.60.40.10">
    <property type="entry name" value="PPM-type phosphatase domain"/>
    <property type="match status" value="1"/>
</dbReference>
<dbReference type="CDD" id="cd00130">
    <property type="entry name" value="PAS"/>
    <property type="match status" value="2"/>
</dbReference>